<dbReference type="SUPFAM" id="SSF74650">
    <property type="entry name" value="Galactose mutarotase-like"/>
    <property type="match status" value="1"/>
</dbReference>
<dbReference type="SMART" id="SM01038">
    <property type="entry name" value="Bgal_small_N"/>
    <property type="match status" value="1"/>
</dbReference>
<evidence type="ECO:0000256" key="1">
    <source>
        <dbReference type="ARBA" id="ARBA00001412"/>
    </source>
</evidence>
<dbReference type="InterPro" id="IPR050347">
    <property type="entry name" value="Bact_Beta-galactosidase"/>
</dbReference>
<comment type="caution">
    <text evidence="6">The sequence shown here is derived from an EMBL/GenBank/DDBJ whole genome shotgun (WGS) entry which is preliminary data.</text>
</comment>
<dbReference type="Gene3D" id="2.70.98.10">
    <property type="match status" value="1"/>
</dbReference>
<proteinExistence type="predicted"/>
<evidence type="ECO:0000256" key="4">
    <source>
        <dbReference type="ARBA" id="ARBA00023295"/>
    </source>
</evidence>
<gene>
    <name evidence="6" type="primary">lacZ</name>
    <name evidence="6" type="ORF">F9C29_13200</name>
</gene>
<dbReference type="EC" id="3.2.1.23" evidence="2"/>
<dbReference type="InterPro" id="IPR013783">
    <property type="entry name" value="Ig-like_fold"/>
</dbReference>
<comment type="catalytic activity">
    <reaction evidence="1">
        <text>Hydrolysis of terminal non-reducing beta-D-galactose residues in beta-D-galactosides.</text>
        <dbReference type="EC" id="3.2.1.23"/>
    </reaction>
</comment>
<dbReference type="PANTHER" id="PTHR46323:SF2">
    <property type="entry name" value="BETA-GALACTOSIDASE"/>
    <property type="match status" value="1"/>
</dbReference>
<reference evidence="6 7" key="1">
    <citation type="submission" date="2019-09" db="EMBL/GenBank/DDBJ databases">
        <title>Reversal of blaTEM antimicrobial resistance by CRISPR-Cas9 in clinical E. coli and other Enterobacteriaceae strains.</title>
        <authorList>
            <person name="Tagliaferri T."/>
            <person name="Guimaraes N."/>
            <person name="Pereira M."/>
            <person name="Felicori L."/>
            <person name="Horz H.-P."/>
            <person name="Santos S."/>
            <person name="Mendes T."/>
        </authorList>
    </citation>
    <scope>NUCLEOTIDE SEQUENCE [LARGE SCALE GENOMIC DNA]</scope>
    <source>
        <strain evidence="6 7">E2_blaTEM_MG</strain>
    </source>
</reference>
<organism evidence="6 7">
    <name type="scientific">Enterobacter hormaechei</name>
    <dbReference type="NCBI Taxonomy" id="158836"/>
    <lineage>
        <taxon>Bacteria</taxon>
        <taxon>Pseudomonadati</taxon>
        <taxon>Pseudomonadota</taxon>
        <taxon>Gammaproteobacteria</taxon>
        <taxon>Enterobacterales</taxon>
        <taxon>Enterobacteriaceae</taxon>
        <taxon>Enterobacter</taxon>
        <taxon>Enterobacter cloacae complex</taxon>
    </lineage>
</organism>
<dbReference type="Pfam" id="PF02929">
    <property type="entry name" value="Bgal_small_N"/>
    <property type="match status" value="1"/>
</dbReference>
<keyword evidence="3 6" id="KW-0378">Hydrolase</keyword>
<sequence>LNVEIVQPQATPWSPPGHRCAWDQWPLPDPLYLAPPKAGGTTPQLTVQDEALDITHQQQRWQFSRLTGNLAQWWNEGAETLRSPLTDNFTRAPLDNDIGVSEATRIDPNAWVERWKAAGMYGMSARLLQCEAEQHAREVVVTTQHVWEHQGKALFISCKLWRIDDHGVLHGDVQVTVASDIPEPARVGLSVMLADIPETVRWLGLGPLENYPDRKLAAQQGRWALPLEEMQTPYIFPTENGLRCDTRELTFGSHQLQGQFHFSLSRYSQRQLHETTHQHLLREEAGCWLNLDAFHMGVGGDDSWSPSVAPAFILQNRRLRYTFSWQQNG</sequence>
<dbReference type="GO" id="GO:0005990">
    <property type="term" value="P:lactose catabolic process"/>
    <property type="evidence" value="ECO:0007669"/>
    <property type="project" value="TreeGrafter"/>
</dbReference>
<evidence type="ECO:0000313" key="6">
    <source>
        <dbReference type="EMBL" id="KAB2518686.1"/>
    </source>
</evidence>
<dbReference type="InterPro" id="IPR036156">
    <property type="entry name" value="Beta-gal/glucu_dom_sf"/>
</dbReference>
<accession>A0A6L3XZZ0</accession>
<dbReference type="AlphaFoldDB" id="A0A6L3XZZ0"/>
<feature type="domain" description="Beta galactosidase small chain/" evidence="5">
    <location>
        <begin position="53"/>
        <end position="326"/>
    </location>
</feature>
<feature type="non-terminal residue" evidence="6">
    <location>
        <position position="1"/>
    </location>
</feature>
<dbReference type="InterPro" id="IPR014718">
    <property type="entry name" value="GH-type_carb-bd"/>
</dbReference>
<evidence type="ECO:0000256" key="3">
    <source>
        <dbReference type="ARBA" id="ARBA00022801"/>
    </source>
</evidence>
<protein>
    <recommendedName>
        <fullName evidence="2">beta-galactosidase</fullName>
        <ecNumber evidence="2">3.2.1.23</ecNumber>
    </recommendedName>
</protein>
<dbReference type="InterPro" id="IPR011013">
    <property type="entry name" value="Gal_mutarotase_sf_dom"/>
</dbReference>
<dbReference type="PANTHER" id="PTHR46323">
    <property type="entry name" value="BETA-GALACTOSIDASE"/>
    <property type="match status" value="1"/>
</dbReference>
<dbReference type="Gene3D" id="2.60.40.10">
    <property type="entry name" value="Immunoglobulins"/>
    <property type="match status" value="1"/>
</dbReference>
<dbReference type="Proteomes" id="UP000476281">
    <property type="component" value="Unassembled WGS sequence"/>
</dbReference>
<dbReference type="GO" id="GO:0030246">
    <property type="term" value="F:carbohydrate binding"/>
    <property type="evidence" value="ECO:0007669"/>
    <property type="project" value="InterPro"/>
</dbReference>
<dbReference type="SUPFAM" id="SSF49303">
    <property type="entry name" value="beta-Galactosidase/glucuronidase domain"/>
    <property type="match status" value="1"/>
</dbReference>
<dbReference type="InterPro" id="IPR004199">
    <property type="entry name" value="B-gal_small/dom_5"/>
</dbReference>
<name>A0A6L3XZZ0_9ENTR</name>
<dbReference type="GO" id="GO:0009341">
    <property type="term" value="C:beta-galactosidase complex"/>
    <property type="evidence" value="ECO:0007669"/>
    <property type="project" value="InterPro"/>
</dbReference>
<evidence type="ECO:0000256" key="2">
    <source>
        <dbReference type="ARBA" id="ARBA00012756"/>
    </source>
</evidence>
<dbReference type="GO" id="GO:0004565">
    <property type="term" value="F:beta-galactosidase activity"/>
    <property type="evidence" value="ECO:0007669"/>
    <property type="project" value="UniProtKB-EC"/>
</dbReference>
<evidence type="ECO:0000259" key="5">
    <source>
        <dbReference type="SMART" id="SM01038"/>
    </source>
</evidence>
<keyword evidence="4 6" id="KW-0326">Glycosidase</keyword>
<evidence type="ECO:0000313" key="7">
    <source>
        <dbReference type="Proteomes" id="UP000476281"/>
    </source>
</evidence>
<dbReference type="EMBL" id="WBSZ01000394">
    <property type="protein sequence ID" value="KAB2518686.1"/>
    <property type="molecule type" value="Genomic_DNA"/>
</dbReference>